<evidence type="ECO:0000256" key="10">
    <source>
        <dbReference type="ARBA" id="ARBA00038466"/>
    </source>
</evidence>
<evidence type="ECO:0000256" key="3">
    <source>
        <dbReference type="ARBA" id="ARBA00022502"/>
    </source>
</evidence>
<evidence type="ECO:0000256" key="5">
    <source>
        <dbReference type="ARBA" id="ARBA00022679"/>
    </source>
</evidence>
<keyword evidence="6 11" id="KW-0812">Transmembrane</keyword>
<dbReference type="RefSeq" id="XP_033377191.1">
    <property type="nucleotide sequence ID" value="XM_033532541.1"/>
</dbReference>
<evidence type="ECO:0000256" key="9">
    <source>
        <dbReference type="ARBA" id="ARBA00023136"/>
    </source>
</evidence>
<proteinExistence type="inferred from homology"/>
<comment type="subcellular location">
    <subcellularLocation>
        <location evidence="1 11">Endoplasmic reticulum membrane</location>
        <topology evidence="1 11">Multi-pass membrane protein</topology>
    </subcellularLocation>
</comment>
<dbReference type="PANTHER" id="PTHR22760:SF3">
    <property type="entry name" value="GPI MANNOSYLTRANSFERASE 4"/>
    <property type="match status" value="1"/>
</dbReference>
<evidence type="ECO:0000256" key="1">
    <source>
        <dbReference type="ARBA" id="ARBA00004477"/>
    </source>
</evidence>
<keyword evidence="8 11" id="KW-1133">Transmembrane helix</keyword>
<dbReference type="GeneID" id="54289938"/>
<keyword evidence="5 13" id="KW-0808">Transferase</keyword>
<dbReference type="GO" id="GO:0000026">
    <property type="term" value="F:alpha-1,2-mannosyltransferase activity"/>
    <property type="evidence" value="ECO:0007669"/>
    <property type="project" value="TreeGrafter"/>
</dbReference>
<keyword evidence="12" id="KW-0732">Signal</keyword>
<keyword evidence="14" id="KW-1185">Reference proteome</keyword>
<keyword evidence="4 11" id="KW-0328">Glycosyltransferase</keyword>
<evidence type="ECO:0000256" key="11">
    <source>
        <dbReference type="RuleBase" id="RU363075"/>
    </source>
</evidence>
<accession>A0A6A5X7E7</accession>
<evidence type="ECO:0000256" key="2">
    <source>
        <dbReference type="ARBA" id="ARBA00004687"/>
    </source>
</evidence>
<evidence type="ECO:0000256" key="6">
    <source>
        <dbReference type="ARBA" id="ARBA00022692"/>
    </source>
</evidence>
<evidence type="ECO:0000256" key="8">
    <source>
        <dbReference type="ARBA" id="ARBA00022989"/>
    </source>
</evidence>
<protein>
    <recommendedName>
        <fullName evidence="11">Mannosyltransferase</fullName>
        <ecNumber evidence="11">2.4.1.-</ecNumber>
    </recommendedName>
</protein>
<keyword evidence="3" id="KW-0337">GPI-anchor biosynthesis</keyword>
<keyword evidence="7 11" id="KW-0256">Endoplasmic reticulum</keyword>
<gene>
    <name evidence="13" type="ORF">BU24DRAFT_468637</name>
</gene>
<feature type="transmembrane region" description="Helical" evidence="11">
    <location>
        <begin position="209"/>
        <end position="228"/>
    </location>
</feature>
<evidence type="ECO:0000256" key="12">
    <source>
        <dbReference type="SAM" id="SignalP"/>
    </source>
</evidence>
<comment type="similarity">
    <text evidence="10">Belongs to the glycosyltransferase 22 family. PIGZ subfamily.</text>
</comment>
<organism evidence="13 14">
    <name type="scientific">Aaosphaeria arxii CBS 175.79</name>
    <dbReference type="NCBI Taxonomy" id="1450172"/>
    <lineage>
        <taxon>Eukaryota</taxon>
        <taxon>Fungi</taxon>
        <taxon>Dikarya</taxon>
        <taxon>Ascomycota</taxon>
        <taxon>Pezizomycotina</taxon>
        <taxon>Dothideomycetes</taxon>
        <taxon>Pleosporomycetidae</taxon>
        <taxon>Pleosporales</taxon>
        <taxon>Pleosporales incertae sedis</taxon>
        <taxon>Aaosphaeria</taxon>
    </lineage>
</organism>
<evidence type="ECO:0000313" key="13">
    <source>
        <dbReference type="EMBL" id="KAF2008852.1"/>
    </source>
</evidence>
<comment type="pathway">
    <text evidence="2">Glycolipid biosynthesis; glycosylphosphatidylinositol-anchor biosynthesis.</text>
</comment>
<dbReference type="InterPro" id="IPR005599">
    <property type="entry name" value="GPI_mannosylTrfase"/>
</dbReference>
<feature type="transmembrane region" description="Helical" evidence="11">
    <location>
        <begin position="169"/>
        <end position="189"/>
    </location>
</feature>
<dbReference type="GO" id="GO:0005789">
    <property type="term" value="C:endoplasmic reticulum membrane"/>
    <property type="evidence" value="ECO:0007669"/>
    <property type="project" value="UniProtKB-SubCell"/>
</dbReference>
<name>A0A6A5X7E7_9PLEO</name>
<dbReference type="EC" id="2.4.1.-" evidence="11"/>
<reference evidence="13" key="1">
    <citation type="journal article" date="2020" name="Stud. Mycol.">
        <title>101 Dothideomycetes genomes: a test case for predicting lifestyles and emergence of pathogens.</title>
        <authorList>
            <person name="Haridas S."/>
            <person name="Albert R."/>
            <person name="Binder M."/>
            <person name="Bloem J."/>
            <person name="Labutti K."/>
            <person name="Salamov A."/>
            <person name="Andreopoulos B."/>
            <person name="Baker S."/>
            <person name="Barry K."/>
            <person name="Bills G."/>
            <person name="Bluhm B."/>
            <person name="Cannon C."/>
            <person name="Castanera R."/>
            <person name="Culley D."/>
            <person name="Daum C."/>
            <person name="Ezra D."/>
            <person name="Gonzalez J."/>
            <person name="Henrissat B."/>
            <person name="Kuo A."/>
            <person name="Liang C."/>
            <person name="Lipzen A."/>
            <person name="Lutzoni F."/>
            <person name="Magnuson J."/>
            <person name="Mondo S."/>
            <person name="Nolan M."/>
            <person name="Ohm R."/>
            <person name="Pangilinan J."/>
            <person name="Park H.-J."/>
            <person name="Ramirez L."/>
            <person name="Alfaro M."/>
            <person name="Sun H."/>
            <person name="Tritt A."/>
            <person name="Yoshinaga Y."/>
            <person name="Zwiers L.-H."/>
            <person name="Turgeon B."/>
            <person name="Goodwin S."/>
            <person name="Spatafora J."/>
            <person name="Crous P."/>
            <person name="Grigoriev I."/>
        </authorList>
    </citation>
    <scope>NUCLEOTIDE SEQUENCE</scope>
    <source>
        <strain evidence="13">CBS 175.79</strain>
    </source>
</reference>
<evidence type="ECO:0000256" key="7">
    <source>
        <dbReference type="ARBA" id="ARBA00022824"/>
    </source>
</evidence>
<feature type="chain" id="PRO_5025620967" description="Mannosyltransferase" evidence="12">
    <location>
        <begin position="18"/>
        <end position="529"/>
    </location>
</feature>
<dbReference type="Proteomes" id="UP000799778">
    <property type="component" value="Unassembled WGS sequence"/>
</dbReference>
<dbReference type="Pfam" id="PF03901">
    <property type="entry name" value="Glyco_transf_22"/>
    <property type="match status" value="1"/>
</dbReference>
<evidence type="ECO:0000256" key="4">
    <source>
        <dbReference type="ARBA" id="ARBA00022676"/>
    </source>
</evidence>
<sequence length="529" mass="60130">MWRRFYFLLILVRIYFALSPSYLHPDENFQGPEVIAGRVFSYPVHETWEFTSENPIRSTFPLWLAYGWPMYLLRWLWEGFGHDEVSPSVVYWTLRVLMLTLSVVLEDWAIQELLPSPRARRIAVPLIASSYVTWTFQTHTFSNSLETLLVCWSLVLIRRIVEDKKRTSILASSVLGFLVVVGVFNRITFPAFLLVPSIILLPHFQRKPFSLFFIAIAALLTTFIAISIDTAFYTPGDFAFSNVFKHPVVTPLNNFLYNSDSANLAQHGLHPRYQHVVANLPQLLGPAFLLLFSLRRSDLSTALVSALSGVALLSIFPHQEARFLLPAVPLILASIKLPRRPFPRRLWMFTWVLFNLALGVLMGIYHQGGIVPVQMHIAKTNETVSHAFWWKTYSPPIWLLNGKNEELTTVDLMGMPAETMLDQLTAVLPTCDTNTTNLASIYLIAPRSAYALKPYAAAHSSEAIHLEETWSYRRHLNLDDMDFGDDGVWPTLSRVVGDRGLVIWRVTRNCLAVPDDQLPISADDDSSTP</sequence>
<feature type="signal peptide" evidence="12">
    <location>
        <begin position="1"/>
        <end position="17"/>
    </location>
</feature>
<evidence type="ECO:0000313" key="14">
    <source>
        <dbReference type="Proteomes" id="UP000799778"/>
    </source>
</evidence>
<keyword evidence="9 11" id="KW-0472">Membrane</keyword>
<dbReference type="GO" id="GO:0006506">
    <property type="term" value="P:GPI anchor biosynthetic process"/>
    <property type="evidence" value="ECO:0007669"/>
    <property type="project" value="UniProtKB-KW"/>
</dbReference>
<comment type="caution">
    <text evidence="11">Lacks conserved residue(s) required for the propagation of feature annotation.</text>
</comment>
<dbReference type="PANTHER" id="PTHR22760">
    <property type="entry name" value="GLYCOSYLTRANSFERASE"/>
    <property type="match status" value="1"/>
</dbReference>
<feature type="transmembrane region" description="Helical" evidence="11">
    <location>
        <begin position="346"/>
        <end position="365"/>
    </location>
</feature>
<dbReference type="EMBL" id="ML978081">
    <property type="protein sequence ID" value="KAF2008852.1"/>
    <property type="molecule type" value="Genomic_DNA"/>
</dbReference>
<dbReference type="AlphaFoldDB" id="A0A6A5X7E7"/>
<dbReference type="OrthoDB" id="10066429at2759"/>